<organism evidence="1">
    <name type="scientific">marine sediment metagenome</name>
    <dbReference type="NCBI Taxonomy" id="412755"/>
    <lineage>
        <taxon>unclassified sequences</taxon>
        <taxon>metagenomes</taxon>
        <taxon>ecological metagenomes</taxon>
    </lineage>
</organism>
<evidence type="ECO:0008006" key="2">
    <source>
        <dbReference type="Google" id="ProtNLM"/>
    </source>
</evidence>
<dbReference type="PANTHER" id="PTHR11937">
    <property type="entry name" value="ACTIN"/>
    <property type="match status" value="1"/>
</dbReference>
<evidence type="ECO:0000313" key="1">
    <source>
        <dbReference type="EMBL" id="KKN54940.1"/>
    </source>
</evidence>
<gene>
    <name evidence="1" type="ORF">LCGC14_0587260</name>
</gene>
<dbReference type="Gene3D" id="3.90.640.10">
    <property type="entry name" value="Actin, Chain A, domain 4"/>
    <property type="match status" value="1"/>
</dbReference>
<sequence length="388" mass="44628">MASDNNLQQRPLIIDIGSSSFRLGWAGSDFPDIIAPSIYVDNTDFLFSSDVIEGLEEIFIRKKNTENHLFGHEALKYSNILKIHSLRNNYNILMKFFYFYYQQLEIDEENQFKQPIIILTPFFISELEKTKLRELFFNIFEFPALFFLDDCQGILSILQKTTAVIVNMGENYTYISSFFHGFTNIMARDTYPIAGKDLTNYLLNLIFTQKSSRKIRYLDQMISKEIKEKLSVCVLDPEGEIKHIKDGSTKFNSKIDLPDGSSLEINAERFRLTEPLFDPSKIHIDYIGLHEAISKIIRSWDREAWGELLPNIILSGGSSLIPGLEIRLKHAISKHFSDRLKDKISIITTSGRENLSWVGASVLWVQGKLKKGWENNPKASDLNSNEES</sequence>
<dbReference type="AlphaFoldDB" id="A0A0F9REM8"/>
<dbReference type="InterPro" id="IPR004000">
    <property type="entry name" value="Actin"/>
</dbReference>
<dbReference type="Pfam" id="PF00022">
    <property type="entry name" value="Actin"/>
    <property type="match status" value="1"/>
</dbReference>
<dbReference type="Gene3D" id="3.30.420.40">
    <property type="match status" value="2"/>
</dbReference>
<accession>A0A0F9REM8</accession>
<dbReference type="SUPFAM" id="SSF53067">
    <property type="entry name" value="Actin-like ATPase domain"/>
    <property type="match status" value="2"/>
</dbReference>
<reference evidence="1" key="1">
    <citation type="journal article" date="2015" name="Nature">
        <title>Complex archaea that bridge the gap between prokaryotes and eukaryotes.</title>
        <authorList>
            <person name="Spang A."/>
            <person name="Saw J.H."/>
            <person name="Jorgensen S.L."/>
            <person name="Zaremba-Niedzwiedzka K."/>
            <person name="Martijn J."/>
            <person name="Lind A.E."/>
            <person name="van Eijk R."/>
            <person name="Schleper C."/>
            <person name="Guy L."/>
            <person name="Ettema T.J."/>
        </authorList>
    </citation>
    <scope>NUCLEOTIDE SEQUENCE</scope>
</reference>
<dbReference type="CDD" id="cd10169">
    <property type="entry name" value="ASKHA_NBD_actin-like"/>
    <property type="match status" value="1"/>
</dbReference>
<comment type="caution">
    <text evidence="1">The sequence shown here is derived from an EMBL/GenBank/DDBJ whole genome shotgun (WGS) entry which is preliminary data.</text>
</comment>
<dbReference type="InterPro" id="IPR043129">
    <property type="entry name" value="ATPase_NBD"/>
</dbReference>
<dbReference type="EMBL" id="LAZR01000906">
    <property type="protein sequence ID" value="KKN54940.1"/>
    <property type="molecule type" value="Genomic_DNA"/>
</dbReference>
<proteinExistence type="predicted"/>
<dbReference type="SMART" id="SM00268">
    <property type="entry name" value="ACTIN"/>
    <property type="match status" value="1"/>
</dbReference>
<name>A0A0F9REM8_9ZZZZ</name>
<protein>
    <recommendedName>
        <fullName evidence="2">Actin-like protein N-terminal domain-containing protein</fullName>
    </recommendedName>
</protein>